<accession>A0ABR9UYV9</accession>
<reference evidence="1 2" key="1">
    <citation type="submission" date="2020-10" db="EMBL/GenBank/DDBJ databases">
        <authorList>
            <person name="Castelo-Branco R."/>
            <person name="Eusebio N."/>
            <person name="Adriana R."/>
            <person name="Vieira A."/>
            <person name="Brugerolle De Fraissinette N."/>
            <person name="Rezende De Castro R."/>
            <person name="Schneider M.P."/>
            <person name="Vasconcelos V."/>
            <person name="Leao P.N."/>
        </authorList>
    </citation>
    <scope>NUCLEOTIDE SEQUENCE [LARGE SCALE GENOMIC DNA]</scope>
    <source>
        <strain evidence="1 2">LEGE 06123</strain>
    </source>
</reference>
<gene>
    <name evidence="1" type="ORF">IQ230_24835</name>
</gene>
<evidence type="ECO:0000313" key="1">
    <source>
        <dbReference type="EMBL" id="MBE9193502.1"/>
    </source>
</evidence>
<organism evidence="1 2">
    <name type="scientific">Gloeocapsopsis crepidinum LEGE 06123</name>
    <dbReference type="NCBI Taxonomy" id="588587"/>
    <lineage>
        <taxon>Bacteria</taxon>
        <taxon>Bacillati</taxon>
        <taxon>Cyanobacteriota</taxon>
        <taxon>Cyanophyceae</taxon>
        <taxon>Oscillatoriophycideae</taxon>
        <taxon>Chroococcales</taxon>
        <taxon>Chroococcaceae</taxon>
        <taxon>Gloeocapsopsis</taxon>
    </lineage>
</organism>
<dbReference type="RefSeq" id="WP_193934884.1">
    <property type="nucleotide sequence ID" value="NZ_CAWPMZ010000149.1"/>
</dbReference>
<dbReference type="Proteomes" id="UP000651156">
    <property type="component" value="Unassembled WGS sequence"/>
</dbReference>
<protein>
    <recommendedName>
        <fullName evidence="3">Transposase</fullName>
    </recommendedName>
</protein>
<keyword evidence="2" id="KW-1185">Reference proteome</keyword>
<sequence>MIWLALQLNTEDWSKITIKSHLFVAIKAFWQFSQFYGEYSVTPPEQRNKFCQEYHTKMASKSSRRLKR</sequence>
<proteinExistence type="predicted"/>
<evidence type="ECO:0000313" key="2">
    <source>
        <dbReference type="Proteomes" id="UP000651156"/>
    </source>
</evidence>
<comment type="caution">
    <text evidence="1">The sequence shown here is derived from an EMBL/GenBank/DDBJ whole genome shotgun (WGS) entry which is preliminary data.</text>
</comment>
<evidence type="ECO:0008006" key="3">
    <source>
        <dbReference type="Google" id="ProtNLM"/>
    </source>
</evidence>
<name>A0ABR9UYV9_9CHRO</name>
<dbReference type="EMBL" id="JADEWN010000099">
    <property type="protein sequence ID" value="MBE9193502.1"/>
    <property type="molecule type" value="Genomic_DNA"/>
</dbReference>